<protein>
    <submittedName>
        <fullName evidence="1">Uncharacterized protein</fullName>
    </submittedName>
</protein>
<evidence type="ECO:0000313" key="2">
    <source>
        <dbReference type="Proteomes" id="UP000247465"/>
    </source>
</evidence>
<dbReference type="KEGG" id="mtar:DF168_00493"/>
<organism evidence="1 2">
    <name type="scientific">Candidatus Moanibacter tarae</name>
    <dbReference type="NCBI Taxonomy" id="2200854"/>
    <lineage>
        <taxon>Bacteria</taxon>
        <taxon>Pseudomonadati</taxon>
        <taxon>Verrucomicrobiota</taxon>
        <taxon>Opitutia</taxon>
        <taxon>Puniceicoccales</taxon>
        <taxon>Puniceicoccales incertae sedis</taxon>
        <taxon>Candidatus Moanibacter</taxon>
    </lineage>
</organism>
<proteinExistence type="predicted"/>
<reference evidence="1 2" key="1">
    <citation type="submission" date="2018-06" db="EMBL/GenBank/DDBJ databases">
        <title>Draft Genome Sequence of a Novel Marine Bacterium Related to the Verrucomicrobia.</title>
        <authorList>
            <person name="Vosseberg J."/>
            <person name="Martijn J."/>
            <person name="Ettema T.J.G."/>
        </authorList>
    </citation>
    <scope>NUCLEOTIDE SEQUENCE [LARGE SCALE GENOMIC DNA]</scope>
    <source>
        <strain evidence="1">TARA_B100001123</strain>
    </source>
</reference>
<name>A0A2Z4AEC3_9BACT</name>
<dbReference type="Proteomes" id="UP000247465">
    <property type="component" value="Chromosome"/>
</dbReference>
<evidence type="ECO:0000313" key="1">
    <source>
        <dbReference type="EMBL" id="AWT59308.1"/>
    </source>
</evidence>
<sequence>MFGKMQSLAKKVLCFTLNAVIGYMADISEGIEETVVKFG</sequence>
<dbReference type="AlphaFoldDB" id="A0A2Z4AEC3"/>
<accession>A0A2Z4AEC3</accession>
<dbReference type="EMBL" id="CP029803">
    <property type="protein sequence ID" value="AWT59308.1"/>
    <property type="molecule type" value="Genomic_DNA"/>
</dbReference>
<gene>
    <name evidence="1" type="ORF">DF168_00493</name>
</gene>